<comment type="caution">
    <text evidence="1">The sequence shown here is derived from an EMBL/GenBank/DDBJ whole genome shotgun (WGS) entry which is preliminary data.</text>
</comment>
<sequence>MQGVDHFYNAMRERDIRHEYHILRCNVCHKDIKGFMQQQHVDALDIFCDHIRGKDHQKKVKHLSENDLWQHFEAAKETDPVWLHHANGSVFKGGWRYRPWHEDTDETRTLDWSLWQKVCNLREWRFGESLTRFLHPSDMGDGKEDVVPIRATNVELTGGADFEAPHRSLRPDAHALKNKLWEELLLKDDGLDIDLTERLDEFDWREYLRGIPKLSKALLDEVTKFTGELHRTARCTWTNSPRFHFVATTARFRILLSQHSSRKCVLIYEDLERNFLSIDDLPRDDGQPSYPAPREQDVVAAFGGNCFHMRKMKNRLLQNSELSFKEVVEKFLECKGTQSILDIAIERSLLQFDALRLIWKLRSDADERRWRQFLGSQGTKITLDQGFTKAVECDRLHDEISRAVQEFLQQPSDVTWWTCYWKIRECPRCCLDFAAFLQATQLPEALHACGWHRWEGSWTLPIRQIFYTHDTISRRFKDGRALQTTLAELLNDPRKLQDIPPMRVMFYHGKFHSIDNRRLWCLKQLAEHTNNADLRVTVELHAMAGASRSQRVAGRDCDFLMKFFDAFSSRCEGTRVEWFNGSRSKA</sequence>
<dbReference type="EMBL" id="CAMXCT010001333">
    <property type="protein sequence ID" value="CAI3989069.1"/>
    <property type="molecule type" value="Genomic_DNA"/>
</dbReference>
<proteinExistence type="predicted"/>
<evidence type="ECO:0000313" key="1">
    <source>
        <dbReference type="EMBL" id="CAI3989069.1"/>
    </source>
</evidence>
<accession>A0A9P1CCC1</accession>
<gene>
    <name evidence="1" type="ORF">C1SCF055_LOCUS16165</name>
</gene>
<dbReference type="OrthoDB" id="442968at2759"/>
<reference evidence="2" key="2">
    <citation type="submission" date="2024-04" db="EMBL/GenBank/DDBJ databases">
        <authorList>
            <person name="Chen Y."/>
            <person name="Shah S."/>
            <person name="Dougan E. K."/>
            <person name="Thang M."/>
            <person name="Chan C."/>
        </authorList>
    </citation>
    <scope>NUCLEOTIDE SEQUENCE [LARGE SCALE GENOMIC DNA]</scope>
</reference>
<keyword evidence="3" id="KW-1185">Reference proteome</keyword>
<dbReference type="EMBL" id="CAMXCT020001333">
    <property type="protein sequence ID" value="CAL1142444.1"/>
    <property type="molecule type" value="Genomic_DNA"/>
</dbReference>
<evidence type="ECO:0000313" key="2">
    <source>
        <dbReference type="EMBL" id="CAL1142444.1"/>
    </source>
</evidence>
<dbReference type="AlphaFoldDB" id="A0A9P1CCC1"/>
<protein>
    <submittedName>
        <fullName evidence="1">Uncharacterized protein</fullName>
    </submittedName>
</protein>
<dbReference type="EMBL" id="CAMXCT030001333">
    <property type="protein sequence ID" value="CAL4776381.1"/>
    <property type="molecule type" value="Genomic_DNA"/>
</dbReference>
<organism evidence="1">
    <name type="scientific">Cladocopium goreaui</name>
    <dbReference type="NCBI Taxonomy" id="2562237"/>
    <lineage>
        <taxon>Eukaryota</taxon>
        <taxon>Sar</taxon>
        <taxon>Alveolata</taxon>
        <taxon>Dinophyceae</taxon>
        <taxon>Suessiales</taxon>
        <taxon>Symbiodiniaceae</taxon>
        <taxon>Cladocopium</taxon>
    </lineage>
</organism>
<dbReference type="Proteomes" id="UP001152797">
    <property type="component" value="Unassembled WGS sequence"/>
</dbReference>
<evidence type="ECO:0000313" key="3">
    <source>
        <dbReference type="Proteomes" id="UP001152797"/>
    </source>
</evidence>
<reference evidence="1" key="1">
    <citation type="submission" date="2022-10" db="EMBL/GenBank/DDBJ databases">
        <authorList>
            <person name="Chen Y."/>
            <person name="Dougan E. K."/>
            <person name="Chan C."/>
            <person name="Rhodes N."/>
            <person name="Thang M."/>
        </authorList>
    </citation>
    <scope>NUCLEOTIDE SEQUENCE</scope>
</reference>
<name>A0A9P1CCC1_9DINO</name>